<evidence type="ECO:0000313" key="4">
    <source>
        <dbReference type="Proteomes" id="UP000799640"/>
    </source>
</evidence>
<gene>
    <name evidence="3" type="ORF">EJ06DRAFT_581284</name>
</gene>
<keyword evidence="2" id="KW-1133">Transmembrane helix</keyword>
<feature type="region of interest" description="Disordered" evidence="1">
    <location>
        <begin position="81"/>
        <end position="113"/>
    </location>
</feature>
<dbReference type="AlphaFoldDB" id="A0A6G1HYG9"/>
<feature type="transmembrane region" description="Helical" evidence="2">
    <location>
        <begin position="138"/>
        <end position="170"/>
    </location>
</feature>
<dbReference type="EMBL" id="ML996693">
    <property type="protein sequence ID" value="KAF2401070.1"/>
    <property type="molecule type" value="Genomic_DNA"/>
</dbReference>
<keyword evidence="2" id="KW-0472">Membrane</keyword>
<evidence type="ECO:0000256" key="2">
    <source>
        <dbReference type="SAM" id="Phobius"/>
    </source>
</evidence>
<protein>
    <submittedName>
        <fullName evidence="3">Uncharacterized protein</fullName>
    </submittedName>
</protein>
<feature type="compositionally biased region" description="Polar residues" evidence="1">
    <location>
        <begin position="85"/>
        <end position="94"/>
    </location>
</feature>
<organism evidence="3 4">
    <name type="scientific">Trichodelitschia bisporula</name>
    <dbReference type="NCBI Taxonomy" id="703511"/>
    <lineage>
        <taxon>Eukaryota</taxon>
        <taxon>Fungi</taxon>
        <taxon>Dikarya</taxon>
        <taxon>Ascomycota</taxon>
        <taxon>Pezizomycotina</taxon>
        <taxon>Dothideomycetes</taxon>
        <taxon>Dothideomycetes incertae sedis</taxon>
        <taxon>Phaeotrichales</taxon>
        <taxon>Phaeotrichaceae</taxon>
        <taxon>Trichodelitschia</taxon>
    </lineage>
</organism>
<reference evidence="3" key="1">
    <citation type="journal article" date="2020" name="Stud. Mycol.">
        <title>101 Dothideomycetes genomes: a test case for predicting lifestyles and emergence of pathogens.</title>
        <authorList>
            <person name="Haridas S."/>
            <person name="Albert R."/>
            <person name="Binder M."/>
            <person name="Bloem J."/>
            <person name="Labutti K."/>
            <person name="Salamov A."/>
            <person name="Andreopoulos B."/>
            <person name="Baker S."/>
            <person name="Barry K."/>
            <person name="Bills G."/>
            <person name="Bluhm B."/>
            <person name="Cannon C."/>
            <person name="Castanera R."/>
            <person name="Culley D."/>
            <person name="Daum C."/>
            <person name="Ezra D."/>
            <person name="Gonzalez J."/>
            <person name="Henrissat B."/>
            <person name="Kuo A."/>
            <person name="Liang C."/>
            <person name="Lipzen A."/>
            <person name="Lutzoni F."/>
            <person name="Magnuson J."/>
            <person name="Mondo S."/>
            <person name="Nolan M."/>
            <person name="Ohm R."/>
            <person name="Pangilinan J."/>
            <person name="Park H.-J."/>
            <person name="Ramirez L."/>
            <person name="Alfaro M."/>
            <person name="Sun H."/>
            <person name="Tritt A."/>
            <person name="Yoshinaga Y."/>
            <person name="Zwiers L.-H."/>
            <person name="Turgeon B."/>
            <person name="Goodwin S."/>
            <person name="Spatafora J."/>
            <person name="Crous P."/>
            <person name="Grigoriev I."/>
        </authorList>
    </citation>
    <scope>NUCLEOTIDE SEQUENCE</scope>
    <source>
        <strain evidence="3">CBS 262.69</strain>
    </source>
</reference>
<name>A0A6G1HYG9_9PEZI</name>
<dbReference type="Proteomes" id="UP000799640">
    <property type="component" value="Unassembled WGS sequence"/>
</dbReference>
<accession>A0A6G1HYG9</accession>
<feature type="region of interest" description="Disordered" evidence="1">
    <location>
        <begin position="1"/>
        <end position="20"/>
    </location>
</feature>
<evidence type="ECO:0000313" key="3">
    <source>
        <dbReference type="EMBL" id="KAF2401070.1"/>
    </source>
</evidence>
<keyword evidence="2" id="KW-0812">Transmembrane</keyword>
<proteinExistence type="predicted"/>
<keyword evidence="4" id="KW-1185">Reference proteome</keyword>
<sequence>MADKDPKNTSTQSDPQAPPLDTILDIFNTFCDGKDNISLPYGDWPFGPPRTFDDPHTEYLRSLMPLEGTKQAYNSPYPQIDGTRDSSWAASQPHPQEREVPIQTNATKEKNEFNTRATTHGLSSLPTRSVDSNTPLPWYILLSILIGLYLCYAGSALITASIIGMAADLLLETSTCKGLERWLLIGLSGQLAIVLGYAAERIAQSKPHCTASEKLLARGQKVPVWESLRRWWRPGGGGGKDEEYGRRQGWRVNVEKELKGIGELYACGGPKGYSTMGLST</sequence>
<evidence type="ECO:0000256" key="1">
    <source>
        <dbReference type="SAM" id="MobiDB-lite"/>
    </source>
</evidence>